<name>A0AAE0YM30_9GAST</name>
<evidence type="ECO:0000313" key="2">
    <source>
        <dbReference type="EMBL" id="KAK3750811.1"/>
    </source>
</evidence>
<reference evidence="2" key="1">
    <citation type="journal article" date="2023" name="G3 (Bethesda)">
        <title>A reference genome for the long-term kleptoplast-retaining sea slug Elysia crispata morphotype clarki.</title>
        <authorList>
            <person name="Eastman K.E."/>
            <person name="Pendleton A.L."/>
            <person name="Shaikh M.A."/>
            <person name="Suttiyut T."/>
            <person name="Ogas R."/>
            <person name="Tomko P."/>
            <person name="Gavelis G."/>
            <person name="Widhalm J.R."/>
            <person name="Wisecaver J.H."/>
        </authorList>
    </citation>
    <scope>NUCLEOTIDE SEQUENCE</scope>
    <source>
        <strain evidence="2">ECLA1</strain>
    </source>
</reference>
<comment type="caution">
    <text evidence="2">The sequence shown here is derived from an EMBL/GenBank/DDBJ whole genome shotgun (WGS) entry which is preliminary data.</text>
</comment>
<keyword evidence="3" id="KW-1185">Reference proteome</keyword>
<dbReference type="AlphaFoldDB" id="A0AAE0YM30"/>
<accession>A0AAE0YM30</accession>
<sequence>MKELGRQCKQQTPQRSDARVRVRKHPGGLGPDGGRWMSEQRTPVSLLRASPHPLQLVQLTGLASSAQVVSTTSSALKPIIKARRALE</sequence>
<dbReference type="EMBL" id="JAWDGP010005847">
    <property type="protein sequence ID" value="KAK3750811.1"/>
    <property type="molecule type" value="Genomic_DNA"/>
</dbReference>
<proteinExistence type="predicted"/>
<gene>
    <name evidence="2" type="ORF">RRG08_037252</name>
</gene>
<evidence type="ECO:0000313" key="3">
    <source>
        <dbReference type="Proteomes" id="UP001283361"/>
    </source>
</evidence>
<evidence type="ECO:0000256" key="1">
    <source>
        <dbReference type="SAM" id="MobiDB-lite"/>
    </source>
</evidence>
<feature type="region of interest" description="Disordered" evidence="1">
    <location>
        <begin position="1"/>
        <end position="37"/>
    </location>
</feature>
<dbReference type="Proteomes" id="UP001283361">
    <property type="component" value="Unassembled WGS sequence"/>
</dbReference>
<protein>
    <submittedName>
        <fullName evidence="2">Uncharacterized protein</fullName>
    </submittedName>
</protein>
<organism evidence="2 3">
    <name type="scientific">Elysia crispata</name>
    <name type="common">lettuce slug</name>
    <dbReference type="NCBI Taxonomy" id="231223"/>
    <lineage>
        <taxon>Eukaryota</taxon>
        <taxon>Metazoa</taxon>
        <taxon>Spiralia</taxon>
        <taxon>Lophotrochozoa</taxon>
        <taxon>Mollusca</taxon>
        <taxon>Gastropoda</taxon>
        <taxon>Heterobranchia</taxon>
        <taxon>Euthyneura</taxon>
        <taxon>Panpulmonata</taxon>
        <taxon>Sacoglossa</taxon>
        <taxon>Placobranchoidea</taxon>
        <taxon>Plakobranchidae</taxon>
        <taxon>Elysia</taxon>
    </lineage>
</organism>